<dbReference type="RefSeq" id="WP_179483854.1">
    <property type="nucleotide sequence ID" value="NZ_JACCFW010000002.1"/>
</dbReference>
<dbReference type="Proteomes" id="UP000571817">
    <property type="component" value="Unassembled WGS sequence"/>
</dbReference>
<keyword evidence="2" id="KW-0282">Flagellum</keyword>
<feature type="compositionally biased region" description="Basic and acidic residues" evidence="1">
    <location>
        <begin position="107"/>
        <end position="122"/>
    </location>
</feature>
<gene>
    <name evidence="2" type="ORF">HNR15_003478</name>
</gene>
<feature type="compositionally biased region" description="Polar residues" evidence="1">
    <location>
        <begin position="67"/>
        <end position="82"/>
    </location>
</feature>
<keyword evidence="3" id="KW-1185">Reference proteome</keyword>
<dbReference type="SUPFAM" id="SSF52540">
    <property type="entry name" value="P-loop containing nucleoside triphosphate hydrolases"/>
    <property type="match status" value="1"/>
</dbReference>
<keyword evidence="2" id="KW-0966">Cell projection</keyword>
<evidence type="ECO:0000313" key="3">
    <source>
        <dbReference type="Proteomes" id="UP000571817"/>
    </source>
</evidence>
<dbReference type="GO" id="GO:0005829">
    <property type="term" value="C:cytosol"/>
    <property type="evidence" value="ECO:0007669"/>
    <property type="project" value="TreeGrafter"/>
</dbReference>
<dbReference type="PANTHER" id="PTHR43384:SF14">
    <property type="entry name" value="ESX-1 SECRETION-ASSOCIATED PROTEIN ESPI"/>
    <property type="match status" value="1"/>
</dbReference>
<dbReference type="InterPro" id="IPR050625">
    <property type="entry name" value="ParA/MinD_ATPase"/>
</dbReference>
<dbReference type="GO" id="GO:0005524">
    <property type="term" value="F:ATP binding"/>
    <property type="evidence" value="ECO:0007669"/>
    <property type="project" value="TreeGrafter"/>
</dbReference>
<dbReference type="GO" id="GO:0051782">
    <property type="term" value="P:negative regulation of cell division"/>
    <property type="evidence" value="ECO:0007669"/>
    <property type="project" value="TreeGrafter"/>
</dbReference>
<dbReference type="GO" id="GO:0009898">
    <property type="term" value="C:cytoplasmic side of plasma membrane"/>
    <property type="evidence" value="ECO:0007669"/>
    <property type="project" value="TreeGrafter"/>
</dbReference>
<dbReference type="AlphaFoldDB" id="A0A853DPF7"/>
<dbReference type="Gene3D" id="3.40.50.300">
    <property type="entry name" value="P-loop containing nucleotide triphosphate hydrolases"/>
    <property type="match status" value="1"/>
</dbReference>
<reference evidence="2 3" key="1">
    <citation type="submission" date="2020-07" db="EMBL/GenBank/DDBJ databases">
        <title>Sequencing the genomes of 1000 actinobacteria strains.</title>
        <authorList>
            <person name="Klenk H.-P."/>
        </authorList>
    </citation>
    <scope>NUCLEOTIDE SEQUENCE [LARGE SCALE GENOMIC DNA]</scope>
    <source>
        <strain evidence="2 3">DSM 29531</strain>
    </source>
</reference>
<organism evidence="2 3">
    <name type="scientific">Allobranchiibius huperziae</name>
    <dbReference type="NCBI Taxonomy" id="1874116"/>
    <lineage>
        <taxon>Bacteria</taxon>
        <taxon>Bacillati</taxon>
        <taxon>Actinomycetota</taxon>
        <taxon>Actinomycetes</taxon>
        <taxon>Micrococcales</taxon>
        <taxon>Dermacoccaceae</taxon>
        <taxon>Allobranchiibius</taxon>
    </lineage>
</organism>
<feature type="compositionally biased region" description="Low complexity" evidence="1">
    <location>
        <begin position="89"/>
        <end position="106"/>
    </location>
</feature>
<protein>
    <submittedName>
        <fullName evidence="2">MinD-like ATPase involved in chromosome partitioning or flagellar assembly</fullName>
    </submittedName>
</protein>
<name>A0A853DPF7_9MICO</name>
<evidence type="ECO:0000313" key="2">
    <source>
        <dbReference type="EMBL" id="NYJ76460.1"/>
    </source>
</evidence>
<sequence length="464" mass="49569">MTQNTQHTSSEATSSVRMLIVGEGQFILDGQVIPVAAGSSVHQAAIAHIASQASGVVQVTAVDDGGTQQLQVGPDGTVTSVGTAPVPPAAESRATAPATTPTAQDTPQDHPARTPYTDRKTDTPVQQSIAAVAPEEVPQSRAERRASVTFLPGADEAFSGMTTPTKVGGWHGFLQSIGLEKRAEGPTPEQITERAELRAISQHWAGPRTITMVNPKGGASKTPTAVLLAAMFARWGGAGCLAWDNNETRGTMGWRTEEGPHEAHVRDLLASADELMRPEARAADLAAFVHHQTEDKFDVLRSNPHSIAPEERLTTSDFDALHRVASRYYRLIFIDSGNDESAANWLRMIEHTDQLVVATTTRPDHAEAARLVLDDLRKQGDAAAQLADDAVVVVAHADQDEAPSAEYLARFEALARAAAPIPYDPGMRAAHLRLDGLRPDTQVAWRHAAAMVADGLGQQRAHTA</sequence>
<keyword evidence="2" id="KW-0969">Cilium</keyword>
<comment type="caution">
    <text evidence="2">The sequence shown here is derived from an EMBL/GenBank/DDBJ whole genome shotgun (WGS) entry which is preliminary data.</text>
</comment>
<dbReference type="GO" id="GO:0016887">
    <property type="term" value="F:ATP hydrolysis activity"/>
    <property type="evidence" value="ECO:0007669"/>
    <property type="project" value="TreeGrafter"/>
</dbReference>
<dbReference type="InterPro" id="IPR027417">
    <property type="entry name" value="P-loop_NTPase"/>
</dbReference>
<accession>A0A853DPF7</accession>
<proteinExistence type="predicted"/>
<dbReference type="EMBL" id="JACCFW010000002">
    <property type="protein sequence ID" value="NYJ76460.1"/>
    <property type="molecule type" value="Genomic_DNA"/>
</dbReference>
<evidence type="ECO:0000256" key="1">
    <source>
        <dbReference type="SAM" id="MobiDB-lite"/>
    </source>
</evidence>
<feature type="region of interest" description="Disordered" evidence="1">
    <location>
        <begin position="67"/>
        <end position="124"/>
    </location>
</feature>
<dbReference type="PANTHER" id="PTHR43384">
    <property type="entry name" value="SEPTUM SITE-DETERMINING PROTEIN MIND HOMOLOG, CHLOROPLASTIC-RELATED"/>
    <property type="match status" value="1"/>
</dbReference>